<protein>
    <submittedName>
        <fullName evidence="1">Uncharacterized protein</fullName>
    </submittedName>
</protein>
<dbReference type="RefSeq" id="XP_066801804.1">
    <property type="nucleotide sequence ID" value="XM_066947390.1"/>
</dbReference>
<comment type="caution">
    <text evidence="1">The sequence shown here is derived from an EMBL/GenBank/DDBJ whole genome shotgun (WGS) entry which is preliminary data.</text>
</comment>
<dbReference type="GeneID" id="92181549"/>
<organism evidence="1 2">
    <name type="scientific">Kwoniella newhampshirensis</name>
    <dbReference type="NCBI Taxonomy" id="1651941"/>
    <lineage>
        <taxon>Eukaryota</taxon>
        <taxon>Fungi</taxon>
        <taxon>Dikarya</taxon>
        <taxon>Basidiomycota</taxon>
        <taxon>Agaricomycotina</taxon>
        <taxon>Tremellomycetes</taxon>
        <taxon>Tremellales</taxon>
        <taxon>Cryptococcaceae</taxon>
        <taxon>Kwoniella</taxon>
    </lineage>
</organism>
<keyword evidence="2" id="KW-1185">Reference proteome</keyword>
<dbReference type="AlphaFoldDB" id="A0AAW0YKI7"/>
<name>A0AAW0YKI7_9TREE</name>
<dbReference type="KEGG" id="kne:92181549"/>
<accession>A0AAW0YKI7</accession>
<evidence type="ECO:0000313" key="1">
    <source>
        <dbReference type="EMBL" id="KAK8850373.1"/>
    </source>
</evidence>
<dbReference type="EMBL" id="JBCAWK010000008">
    <property type="protein sequence ID" value="KAK8850373.1"/>
    <property type="molecule type" value="Genomic_DNA"/>
</dbReference>
<sequence length="457" mass="50145">MPKHVLTFKHLLHTPLTSRRSDDRESKSVNDLIASSRILRPIARDVPPHVSAGERVWTPPVASASGSALGLIDVEEGGIHPAELLRRYRISQRQASRSAAGPAPPPSWCLSSETTSQTSAAVSTATKDLPIQPVSTHQLRQSSSLFSTLTSPEHRSRLVDFCFKVVLRHLEDEQLVYFSSGDANDEEMGHDEQYTMGGVLREQVMYLEPHLKYSLLEVASLLPETHPHRLTDRSLPSILSDPPPDIGDNSQFGDHIAPSSSTDYVEWDNPSFSTSTTLIHLPLTLHASPHSLLRQLPSASSLTSINLAYSTLPSDLDKLVSVLPPGLRELGLAGVRIGTHRGAIVSEETLRRGFSALGRKLIVLRMLDLSFARFDLTPKILTSLLHPASTHLPSLRSLGMRGYLKSRGSRTGDDGSTDIIEVDRVDSVGGAKRDEARKSVMDIVRGGGRKRYVEVVW</sequence>
<dbReference type="SUPFAM" id="SSF52047">
    <property type="entry name" value="RNI-like"/>
    <property type="match status" value="1"/>
</dbReference>
<evidence type="ECO:0000313" key="2">
    <source>
        <dbReference type="Proteomes" id="UP001388673"/>
    </source>
</evidence>
<proteinExistence type="predicted"/>
<reference evidence="1 2" key="1">
    <citation type="journal article" date="2024" name="bioRxiv">
        <title>Comparative genomics of Cryptococcus and Kwoniella reveals pathogenesis evolution and contrasting karyotype dynamics via intercentromeric recombination or chromosome fusion.</title>
        <authorList>
            <person name="Coelho M.A."/>
            <person name="David-Palma M."/>
            <person name="Shea T."/>
            <person name="Bowers K."/>
            <person name="McGinley-Smith S."/>
            <person name="Mohammad A.W."/>
            <person name="Gnirke A."/>
            <person name="Yurkov A.M."/>
            <person name="Nowrousian M."/>
            <person name="Sun S."/>
            <person name="Cuomo C.A."/>
            <person name="Heitman J."/>
        </authorList>
    </citation>
    <scope>NUCLEOTIDE SEQUENCE [LARGE SCALE GENOMIC DNA]</scope>
    <source>
        <strain evidence="1 2">CBS 13917</strain>
    </source>
</reference>
<gene>
    <name evidence="1" type="ORF">IAR55_004291</name>
</gene>
<dbReference type="Proteomes" id="UP001388673">
    <property type="component" value="Unassembled WGS sequence"/>
</dbReference>